<protein>
    <submittedName>
        <fullName evidence="1">Uncharacterized protein</fullName>
    </submittedName>
</protein>
<dbReference type="eggNOG" id="ENOG5033CHC">
    <property type="taxonomic scope" value="Bacteria"/>
</dbReference>
<accession>K9WKX9</accession>
<organism evidence="1 2">
    <name type="scientific">Allocoleopsis franciscana PCC 7113</name>
    <dbReference type="NCBI Taxonomy" id="1173027"/>
    <lineage>
        <taxon>Bacteria</taxon>
        <taxon>Bacillati</taxon>
        <taxon>Cyanobacteriota</taxon>
        <taxon>Cyanophyceae</taxon>
        <taxon>Coleofasciculales</taxon>
        <taxon>Coleofasciculaceae</taxon>
        <taxon>Allocoleopsis</taxon>
        <taxon>Allocoleopsis franciscana</taxon>
    </lineage>
</organism>
<dbReference type="AlphaFoldDB" id="K9WKX9"/>
<keyword evidence="2" id="KW-1185">Reference proteome</keyword>
<name>K9WKX9_9CYAN</name>
<dbReference type="Proteomes" id="UP000010471">
    <property type="component" value="Chromosome"/>
</dbReference>
<proteinExistence type="predicted"/>
<dbReference type="HOGENOM" id="CLU_176958_0_1_3"/>
<evidence type="ECO:0000313" key="1">
    <source>
        <dbReference type="EMBL" id="AFZ20439.1"/>
    </source>
</evidence>
<gene>
    <name evidence="1" type="ORF">Mic7113_4766</name>
</gene>
<dbReference type="EMBL" id="CP003630">
    <property type="protein sequence ID" value="AFZ20439.1"/>
    <property type="molecule type" value="Genomic_DNA"/>
</dbReference>
<evidence type="ECO:0000313" key="2">
    <source>
        <dbReference type="Proteomes" id="UP000010471"/>
    </source>
</evidence>
<sequence>MSSYTNKLPKMTVNNLSGSRKPTEFLLSLTVGPLLLGVLATDAIFSWLQTTGINSEEVFRGERLPVLHFPESGTQE</sequence>
<dbReference type="KEGG" id="mic:Mic7113_4766"/>
<reference evidence="1 2" key="1">
    <citation type="submission" date="2012-06" db="EMBL/GenBank/DDBJ databases">
        <title>Finished chromosome of genome of Microcoleus sp. PCC 7113.</title>
        <authorList>
            <consortium name="US DOE Joint Genome Institute"/>
            <person name="Gugger M."/>
            <person name="Coursin T."/>
            <person name="Rippka R."/>
            <person name="Tandeau De Marsac N."/>
            <person name="Huntemann M."/>
            <person name="Wei C.-L."/>
            <person name="Han J."/>
            <person name="Detter J.C."/>
            <person name="Han C."/>
            <person name="Tapia R."/>
            <person name="Chen A."/>
            <person name="Kyrpides N."/>
            <person name="Mavromatis K."/>
            <person name="Markowitz V."/>
            <person name="Szeto E."/>
            <person name="Ivanova N."/>
            <person name="Pagani I."/>
            <person name="Pati A."/>
            <person name="Goodwin L."/>
            <person name="Nordberg H.P."/>
            <person name="Cantor M.N."/>
            <person name="Hua S.X."/>
            <person name="Woyke T."/>
            <person name="Kerfeld C.A."/>
        </authorList>
    </citation>
    <scope>NUCLEOTIDE SEQUENCE [LARGE SCALE GENOMIC DNA]</scope>
    <source>
        <strain evidence="1 2">PCC 7113</strain>
    </source>
</reference>
<dbReference type="PATRIC" id="fig|1173027.3.peg.5289"/>